<dbReference type="Proteomes" id="UP000523000">
    <property type="component" value="Unassembled WGS sequence"/>
</dbReference>
<dbReference type="PANTHER" id="PTHR12110">
    <property type="entry name" value="HYDROXYPYRUVATE ISOMERASE"/>
    <property type="match status" value="1"/>
</dbReference>
<dbReference type="RefSeq" id="WP_183510717.1">
    <property type="nucleotide sequence ID" value="NZ_BAABGK010000099.1"/>
</dbReference>
<comment type="caution">
    <text evidence="3">The sequence shown here is derived from an EMBL/GenBank/DDBJ whole genome shotgun (WGS) entry which is preliminary data.</text>
</comment>
<dbReference type="GO" id="GO:0050114">
    <property type="term" value="F:myo-inosose-2 dehydratase activity"/>
    <property type="evidence" value="ECO:0007669"/>
    <property type="project" value="UniProtKB-EC"/>
</dbReference>
<evidence type="ECO:0000313" key="4">
    <source>
        <dbReference type="Proteomes" id="UP000523000"/>
    </source>
</evidence>
<sequence length="290" mass="30376">MTTNIADQLAAAPISWGVCEAPDWGVQLSPERVLADMRELGIKATEFGPLGFLPAEPGPRAEYLAGYGMKAIGGFLPVVLHDASVDPMPLVDAELEAFVAAGASVLVLAADAGTGDYEAHHEMDEAQWGTFAANLQQIVDRAAACGILAVLHPHVGTMIESAAAVIRLLETTTAQICLDTGHLLVGGTNPLQLVRKHADRVGIAHLKDVRSEVAAQVEAGDLGFVQAVKQGMFVPLGQGDCEIGEIVNLLQSSGYAGWYVMEQDAVLDSAAEADAAKGNVRASIDFLLAL</sequence>
<keyword evidence="1" id="KW-0119">Carbohydrate metabolism</keyword>
<dbReference type="InterPro" id="IPR036237">
    <property type="entry name" value="Xyl_isomerase-like_sf"/>
</dbReference>
<dbReference type="InterPro" id="IPR013022">
    <property type="entry name" value="Xyl_isomerase-like_TIM-brl"/>
</dbReference>
<dbReference type="EC" id="4.2.1.44" evidence="3"/>
<organism evidence="3 4">
    <name type="scientific">Paeniglutamicibacter cryotolerans</name>
    <dbReference type="NCBI Taxonomy" id="670079"/>
    <lineage>
        <taxon>Bacteria</taxon>
        <taxon>Bacillati</taxon>
        <taxon>Actinomycetota</taxon>
        <taxon>Actinomycetes</taxon>
        <taxon>Micrococcales</taxon>
        <taxon>Micrococcaceae</taxon>
        <taxon>Paeniglutamicibacter</taxon>
    </lineage>
</organism>
<dbReference type="AlphaFoldDB" id="A0A839QHV7"/>
<dbReference type="InterPro" id="IPR050312">
    <property type="entry name" value="IolE/XylAMocC-like"/>
</dbReference>
<gene>
    <name evidence="3" type="ORF">E9229_001651</name>
</gene>
<proteinExistence type="predicted"/>
<evidence type="ECO:0000259" key="2">
    <source>
        <dbReference type="Pfam" id="PF01261"/>
    </source>
</evidence>
<evidence type="ECO:0000256" key="1">
    <source>
        <dbReference type="ARBA" id="ARBA00023277"/>
    </source>
</evidence>
<reference evidence="3 4" key="1">
    <citation type="submission" date="2020-08" db="EMBL/GenBank/DDBJ databases">
        <title>Sequencing the genomes of 1000 actinobacteria strains.</title>
        <authorList>
            <person name="Klenk H.-P."/>
        </authorList>
    </citation>
    <scope>NUCLEOTIDE SEQUENCE [LARGE SCALE GENOMIC DNA]</scope>
    <source>
        <strain evidence="3 4">DSM 22826</strain>
    </source>
</reference>
<dbReference type="EMBL" id="JACHVS010000001">
    <property type="protein sequence ID" value="MBB2995460.1"/>
    <property type="molecule type" value="Genomic_DNA"/>
</dbReference>
<name>A0A839QHV7_9MICC</name>
<dbReference type="Pfam" id="PF01261">
    <property type="entry name" value="AP_endonuc_2"/>
    <property type="match status" value="1"/>
</dbReference>
<feature type="domain" description="Xylose isomerase-like TIM barrel" evidence="2">
    <location>
        <begin position="91"/>
        <end position="287"/>
    </location>
</feature>
<keyword evidence="4" id="KW-1185">Reference proteome</keyword>
<dbReference type="PANTHER" id="PTHR12110:SF41">
    <property type="entry name" value="INOSOSE DEHYDRATASE"/>
    <property type="match status" value="1"/>
</dbReference>
<keyword evidence="3" id="KW-0456">Lyase</keyword>
<evidence type="ECO:0000313" key="3">
    <source>
        <dbReference type="EMBL" id="MBB2995460.1"/>
    </source>
</evidence>
<accession>A0A839QHV7</accession>
<protein>
    <submittedName>
        <fullName evidence="3">Inosose dehydratase</fullName>
        <ecNumber evidence="3">4.2.1.44</ecNumber>
    </submittedName>
</protein>
<dbReference type="Gene3D" id="3.20.20.150">
    <property type="entry name" value="Divalent-metal-dependent TIM barrel enzymes"/>
    <property type="match status" value="1"/>
</dbReference>
<dbReference type="SUPFAM" id="SSF51658">
    <property type="entry name" value="Xylose isomerase-like"/>
    <property type="match status" value="1"/>
</dbReference>